<evidence type="ECO:0000256" key="3">
    <source>
        <dbReference type="SAM" id="SignalP"/>
    </source>
</evidence>
<proteinExistence type="inferred from homology"/>
<accession>A0ABY7UBE9</accession>
<keyword evidence="3" id="KW-0732">Signal</keyword>
<name>A0ABY7UBE9_9CORY</name>
<reference evidence="5 6" key="1">
    <citation type="submission" date="2020-10" db="EMBL/GenBank/DDBJ databases">
        <title>Complete genome sequence of Corynebacterium massiliense DSM 45435, type strain of Corynebacterium massiliense.</title>
        <authorList>
            <person name="Busche T."/>
            <person name="Kalinowski J."/>
            <person name="Ruckert C."/>
        </authorList>
    </citation>
    <scope>NUCLEOTIDE SEQUENCE [LARGE SCALE GENOMIC DNA]</scope>
    <source>
        <strain evidence="5 6">DSM 45435</strain>
    </source>
</reference>
<feature type="compositionally biased region" description="Low complexity" evidence="2">
    <location>
        <begin position="477"/>
        <end position="507"/>
    </location>
</feature>
<dbReference type="EMBL" id="CP063189">
    <property type="protein sequence ID" value="WCZ33360.1"/>
    <property type="molecule type" value="Genomic_DNA"/>
</dbReference>
<dbReference type="CDD" id="cd06583">
    <property type="entry name" value="PGRP"/>
    <property type="match status" value="1"/>
</dbReference>
<feature type="domain" description="Peptidoglycan recognition protein family" evidence="4">
    <location>
        <begin position="278"/>
        <end position="426"/>
    </location>
</feature>
<feature type="signal peptide" evidence="3">
    <location>
        <begin position="1"/>
        <end position="20"/>
    </location>
</feature>
<dbReference type="InterPro" id="IPR002502">
    <property type="entry name" value="Amidase_domain"/>
</dbReference>
<dbReference type="SUPFAM" id="SSF55846">
    <property type="entry name" value="N-acetylmuramoyl-L-alanine amidase-like"/>
    <property type="match status" value="1"/>
</dbReference>
<dbReference type="Gene3D" id="3.40.80.10">
    <property type="entry name" value="Peptidoglycan recognition protein-like"/>
    <property type="match status" value="1"/>
</dbReference>
<keyword evidence="6" id="KW-1185">Reference proteome</keyword>
<feature type="region of interest" description="Disordered" evidence="2">
    <location>
        <begin position="121"/>
        <end position="140"/>
    </location>
</feature>
<protein>
    <submittedName>
        <fullName evidence="5">N-acetylmuramoyl-L-alanine amidase</fullName>
    </submittedName>
</protein>
<gene>
    <name evidence="5" type="ORF">CMASS_09745</name>
</gene>
<dbReference type="Pfam" id="PF01510">
    <property type="entry name" value="Amidase_2"/>
    <property type="match status" value="1"/>
</dbReference>
<evidence type="ECO:0000313" key="6">
    <source>
        <dbReference type="Proteomes" id="UP001220064"/>
    </source>
</evidence>
<feature type="compositionally biased region" description="Low complexity" evidence="2">
    <location>
        <begin position="126"/>
        <end position="137"/>
    </location>
</feature>
<feature type="region of interest" description="Disordered" evidence="2">
    <location>
        <begin position="159"/>
        <end position="228"/>
    </location>
</feature>
<dbReference type="InterPro" id="IPR036505">
    <property type="entry name" value="Amidase/PGRP_sf"/>
</dbReference>
<feature type="compositionally biased region" description="Basic and acidic residues" evidence="2">
    <location>
        <begin position="198"/>
        <end position="211"/>
    </location>
</feature>
<evidence type="ECO:0000313" key="5">
    <source>
        <dbReference type="EMBL" id="WCZ33360.1"/>
    </source>
</evidence>
<dbReference type="InterPro" id="IPR015510">
    <property type="entry name" value="PGRP"/>
</dbReference>
<dbReference type="PANTHER" id="PTHR11022">
    <property type="entry name" value="PEPTIDOGLYCAN RECOGNITION PROTEIN"/>
    <property type="match status" value="1"/>
</dbReference>
<comment type="similarity">
    <text evidence="1">Belongs to the N-acetylmuramoyl-L-alanine amidase 2 family.</text>
</comment>
<organism evidence="5 6">
    <name type="scientific">Corynebacterium massiliense DSM 45435</name>
    <dbReference type="NCBI Taxonomy" id="1121364"/>
    <lineage>
        <taxon>Bacteria</taxon>
        <taxon>Bacillati</taxon>
        <taxon>Actinomycetota</taxon>
        <taxon>Actinomycetes</taxon>
        <taxon>Mycobacteriales</taxon>
        <taxon>Corynebacteriaceae</taxon>
        <taxon>Corynebacterium</taxon>
    </lineage>
</organism>
<dbReference type="Pfam" id="PF08310">
    <property type="entry name" value="LGFP"/>
    <property type="match status" value="1"/>
</dbReference>
<evidence type="ECO:0000256" key="2">
    <source>
        <dbReference type="SAM" id="MobiDB-lite"/>
    </source>
</evidence>
<dbReference type="PANTHER" id="PTHR11022:SF41">
    <property type="entry name" value="PEPTIDOGLYCAN-RECOGNITION PROTEIN LC-RELATED"/>
    <property type="match status" value="1"/>
</dbReference>
<feature type="compositionally biased region" description="Polar residues" evidence="2">
    <location>
        <begin position="518"/>
        <end position="544"/>
    </location>
</feature>
<dbReference type="InterPro" id="IPR006619">
    <property type="entry name" value="PGRP_domain_met/bac"/>
</dbReference>
<evidence type="ECO:0000256" key="1">
    <source>
        <dbReference type="ARBA" id="ARBA00007553"/>
    </source>
</evidence>
<evidence type="ECO:0000259" key="4">
    <source>
        <dbReference type="SMART" id="SM00701"/>
    </source>
</evidence>
<dbReference type="SMART" id="SM00701">
    <property type="entry name" value="PGRP"/>
    <property type="match status" value="1"/>
</dbReference>
<feature type="region of interest" description="Disordered" evidence="2">
    <location>
        <begin position="471"/>
        <end position="544"/>
    </location>
</feature>
<feature type="chain" id="PRO_5045190196" evidence="3">
    <location>
        <begin position="21"/>
        <end position="713"/>
    </location>
</feature>
<dbReference type="InterPro" id="IPR013207">
    <property type="entry name" value="LGFP"/>
</dbReference>
<dbReference type="Proteomes" id="UP001220064">
    <property type="component" value="Chromosome"/>
</dbReference>
<sequence length="713" mass="74833">MHLRRRLVSRQSKIATPATAVLTSVALVAAATFGGNHILRTQSEGGPIQATTNTASFGDGETVVVDDPAIASQGAGDGPRAVKQFHQDEPFSTFGVTWQGHKDVAVFVRAKQEDGTWSEWFSAEPTDVTTDGTNGTDPIWVGETHDVQVSVGNVDLGTPSEEEVAEQGGETQPKSAPESAESDKDAQPEPAEQGDSAQKSEEPKADKKDDGDNQGAGPLPSNYGDIKPVADIQDTAKDGDTGADSDSISASDLEAVFIDGKTQSGIEPAAETVADGMPPVVSRAGWGADEGIRCMDPDYDDGVKALTLHHTAGSNNYSKAEAAAVVRGIYAYHAQNLGWCDIGYNALVDKYGTIYEGRYGGLDKAVQGAHVGGFNQNTWGISMMGNYQTAQPTQEQLQSVANIAGWKAAISGFDPTGQVSLTSQGFNGSKYPAGSVATVPAFQGHRDFHYTTCPSDYTVAQWPTIRKLTKQKYDQVRSGGTSARPSTSPSTNPSTTPSTTPSHSNNPAPQPKPAPSVDEQSNASQQSGGPSSNISKSLNANGLSSQFTPKQKEAFLKLASAVGTLALAAGVLQAPEKDQEIAGGMTATQIADVIGKVLRVTGDQELQSQWGDILNAFGPLLGVAQGGPDMITADNQKIAYQLFDNGVVMSSEDTGAHALVGEIAKAWADGENAASLGLPITDQYSVGKDIRVDFQGGYINYNAKTKQVDVFTN</sequence>